<protein>
    <submittedName>
        <fullName evidence="3">Uncharacterized protein</fullName>
    </submittedName>
</protein>
<dbReference type="Proteomes" id="UP001566132">
    <property type="component" value="Unassembled WGS sequence"/>
</dbReference>
<evidence type="ECO:0000256" key="1">
    <source>
        <dbReference type="SAM" id="Coils"/>
    </source>
</evidence>
<evidence type="ECO:0000313" key="4">
    <source>
        <dbReference type="Proteomes" id="UP001566132"/>
    </source>
</evidence>
<evidence type="ECO:0000256" key="2">
    <source>
        <dbReference type="SAM" id="MobiDB-lite"/>
    </source>
</evidence>
<feature type="coiled-coil region" evidence="1">
    <location>
        <begin position="287"/>
        <end position="389"/>
    </location>
</feature>
<feature type="region of interest" description="Disordered" evidence="2">
    <location>
        <begin position="64"/>
        <end position="255"/>
    </location>
</feature>
<accession>A0ABD1EVQ7</accession>
<organism evidence="3 4">
    <name type="scientific">Hypothenemus hampei</name>
    <name type="common">Coffee berry borer</name>
    <dbReference type="NCBI Taxonomy" id="57062"/>
    <lineage>
        <taxon>Eukaryota</taxon>
        <taxon>Metazoa</taxon>
        <taxon>Ecdysozoa</taxon>
        <taxon>Arthropoda</taxon>
        <taxon>Hexapoda</taxon>
        <taxon>Insecta</taxon>
        <taxon>Pterygota</taxon>
        <taxon>Neoptera</taxon>
        <taxon>Endopterygota</taxon>
        <taxon>Coleoptera</taxon>
        <taxon>Polyphaga</taxon>
        <taxon>Cucujiformia</taxon>
        <taxon>Curculionidae</taxon>
        <taxon>Scolytinae</taxon>
        <taxon>Hypothenemus</taxon>
    </lineage>
</organism>
<dbReference type="AlphaFoldDB" id="A0ABD1EVQ7"/>
<keyword evidence="4" id="KW-1185">Reference proteome</keyword>
<evidence type="ECO:0000313" key="3">
    <source>
        <dbReference type="EMBL" id="KAL1505133.1"/>
    </source>
</evidence>
<comment type="caution">
    <text evidence="3">The sequence shown here is derived from an EMBL/GenBank/DDBJ whole genome shotgun (WGS) entry which is preliminary data.</text>
</comment>
<feature type="compositionally biased region" description="Basic and acidic residues" evidence="2">
    <location>
        <begin position="232"/>
        <end position="246"/>
    </location>
</feature>
<proteinExistence type="predicted"/>
<feature type="compositionally biased region" description="Basic and acidic residues" evidence="2">
    <location>
        <begin position="131"/>
        <end position="152"/>
    </location>
</feature>
<feature type="compositionally biased region" description="Polar residues" evidence="2">
    <location>
        <begin position="64"/>
        <end position="79"/>
    </location>
</feature>
<name>A0ABD1EVQ7_HYPHA</name>
<reference evidence="3 4" key="1">
    <citation type="submission" date="2024-05" db="EMBL/GenBank/DDBJ databases">
        <title>Genetic variation in Jamaican populations of the coffee berry borer (Hypothenemus hampei).</title>
        <authorList>
            <person name="Errbii M."/>
            <person name="Myrie A."/>
        </authorList>
    </citation>
    <scope>NUCLEOTIDE SEQUENCE [LARGE SCALE GENOMIC DNA]</scope>
    <source>
        <strain evidence="3">JA-Hopewell-2020-01-JO</strain>
        <tissue evidence="3">Whole body</tissue>
    </source>
</reference>
<dbReference type="EMBL" id="JBDJPC010000004">
    <property type="protein sequence ID" value="KAL1505133.1"/>
    <property type="molecule type" value="Genomic_DNA"/>
</dbReference>
<keyword evidence="1" id="KW-0175">Coiled coil</keyword>
<feature type="compositionally biased region" description="Polar residues" evidence="2">
    <location>
        <begin position="186"/>
        <end position="206"/>
    </location>
</feature>
<gene>
    <name evidence="3" type="ORF">ABEB36_004756</name>
</gene>
<sequence length="486" mass="55102">MLPVRLLDNSFPGIRDVNGGRPGRETGVWTGPTCQSRMMKMSERVEEKSTVQGRDTLVPVGEAVSTQAATDRQPTTAVKTASAADPRSAEDGKASGRSLEGKRRRRRREGKLGPWEILPKIQKEGNIQQGSHKENILPDFQHDSSIERSRDGDSDEDVPSGKFWSRREKSKGQQADTNDEDVGLIMNNTPSVTESTGAQVGSNSGLDTEEVDTESFLRKLSSSGKRAPGNRGTKENSKMKEKEKGQDTSLDITLEGTENEGIKTILGKLYEQARQIERLVVASYKPKAEIKNAALELSRLAEEAESRSDEINVTQFPEMDTLMELKEEQLQKLKKENREQTERILALELQLKEEKEQQEELKDKADSKINELKIEVSDLKRKLSEKAKKQDGIPKINEEDRERARKATEEYINQKLNMKKTRKDLLDIIELEWSPGNFNVTKLGEAQDENIPVIYLLDHKWKTKEETEVIKRLKEQPLIRKVLEEK</sequence>